<dbReference type="EMBL" id="QCZG01000033">
    <property type="protein sequence ID" value="PWA08887.1"/>
    <property type="molecule type" value="Genomic_DNA"/>
</dbReference>
<evidence type="ECO:0000256" key="1">
    <source>
        <dbReference type="ARBA" id="ARBA00009820"/>
    </source>
</evidence>
<comment type="similarity">
    <text evidence="1">Belongs to the TolB family.</text>
</comment>
<evidence type="ECO:0000313" key="4">
    <source>
        <dbReference type="Proteomes" id="UP000245998"/>
    </source>
</evidence>
<reference evidence="3 4" key="1">
    <citation type="submission" date="2018-04" db="EMBL/GenBank/DDBJ databases">
        <title>Camelliibacillus theae gen. nov., sp. nov., isolated from Pu'er tea.</title>
        <authorList>
            <person name="Niu L."/>
        </authorList>
    </citation>
    <scope>NUCLEOTIDE SEQUENCE [LARGE SCALE GENOMIC DNA]</scope>
    <source>
        <strain evidence="3 4">T8</strain>
    </source>
</reference>
<dbReference type="OrthoDB" id="2386786at2"/>
<dbReference type="PANTHER" id="PTHR36842">
    <property type="entry name" value="PROTEIN TOLB HOMOLOG"/>
    <property type="match status" value="1"/>
</dbReference>
<dbReference type="InterPro" id="IPR011042">
    <property type="entry name" value="6-blade_b-propeller_TolB-like"/>
</dbReference>
<keyword evidence="2" id="KW-0472">Membrane</keyword>
<dbReference type="PANTHER" id="PTHR36842:SF1">
    <property type="entry name" value="PROTEIN TOLB"/>
    <property type="match status" value="1"/>
</dbReference>
<proteinExistence type="inferred from homology"/>
<gene>
    <name evidence="3" type="ORF">DCC39_14085</name>
</gene>
<name>A0A2U1JUK7_9BACI</name>
<organism evidence="3 4">
    <name type="scientific">Pueribacillus theae</name>
    <dbReference type="NCBI Taxonomy" id="2171751"/>
    <lineage>
        <taxon>Bacteria</taxon>
        <taxon>Bacillati</taxon>
        <taxon>Bacillota</taxon>
        <taxon>Bacilli</taxon>
        <taxon>Bacillales</taxon>
        <taxon>Bacillaceae</taxon>
        <taxon>Pueribacillus</taxon>
    </lineage>
</organism>
<dbReference type="SUPFAM" id="SSF82171">
    <property type="entry name" value="DPP6 N-terminal domain-like"/>
    <property type="match status" value="1"/>
</dbReference>
<evidence type="ECO:0000256" key="2">
    <source>
        <dbReference type="SAM" id="Phobius"/>
    </source>
</evidence>
<feature type="transmembrane region" description="Helical" evidence="2">
    <location>
        <begin position="6"/>
        <end position="28"/>
    </location>
</feature>
<dbReference type="InterPro" id="IPR011659">
    <property type="entry name" value="WD40"/>
</dbReference>
<evidence type="ECO:0008006" key="5">
    <source>
        <dbReference type="Google" id="ProtNLM"/>
    </source>
</evidence>
<protein>
    <recommendedName>
        <fullName evidence="5">DUF5050 domain-containing protein</fullName>
    </recommendedName>
</protein>
<evidence type="ECO:0000313" key="3">
    <source>
        <dbReference type="EMBL" id="PWA08887.1"/>
    </source>
</evidence>
<keyword evidence="2" id="KW-0812">Transmembrane</keyword>
<comment type="caution">
    <text evidence="3">The sequence shown here is derived from an EMBL/GenBank/DDBJ whole genome shotgun (WGS) entry which is preliminary data.</text>
</comment>
<accession>A0A2U1JUK7</accession>
<dbReference type="AlphaFoldDB" id="A0A2U1JUK7"/>
<sequence>MKKRKWLWLFATLVAISTAILIAVGLLFSKGENEKRNGLSGDFDISVQGTIAYVSYSDGKPEIHLYNPKRSLEMKALELENDKLILDPSFSNDGSILAYISTNKNWDEELASTVHQYDLETKEDRELFSVPSAITEIEFSPKGKSLFYLQAGVFKNYSPIASKRPHDFDLHEYKFADNKQIKHTNLKKYSMDSLKNAQDGKSVFVQMPDDADGETAEDSFELIQRIFQIPLDQPTNLKVVSDPDRKTDIYDFTVLPNKKEFIFQSVSNPDSGDTFQYELYKYNAETKEEQQLTSLKKYTESPVIGPDNKIYFMVDKRFGQKGGDYHLYRINIDGTEVNEIPLLNNDE</sequence>
<dbReference type="RefSeq" id="WP_116555539.1">
    <property type="nucleotide sequence ID" value="NZ_QCZG01000033.1"/>
</dbReference>
<dbReference type="Gene3D" id="2.120.10.30">
    <property type="entry name" value="TolB, C-terminal domain"/>
    <property type="match status" value="1"/>
</dbReference>
<keyword evidence="2" id="KW-1133">Transmembrane helix</keyword>
<dbReference type="Proteomes" id="UP000245998">
    <property type="component" value="Unassembled WGS sequence"/>
</dbReference>
<dbReference type="Pfam" id="PF07676">
    <property type="entry name" value="PD40"/>
    <property type="match status" value="1"/>
</dbReference>
<keyword evidence="4" id="KW-1185">Reference proteome</keyword>